<dbReference type="EMBL" id="BAABME010016403">
    <property type="protein sequence ID" value="GAA0145820.1"/>
    <property type="molecule type" value="Genomic_DNA"/>
</dbReference>
<organism evidence="2 3">
    <name type="scientific">Lithospermum erythrorhizon</name>
    <name type="common">Purple gromwell</name>
    <name type="synonym">Lithospermum officinale var. erythrorhizon</name>
    <dbReference type="NCBI Taxonomy" id="34254"/>
    <lineage>
        <taxon>Eukaryota</taxon>
        <taxon>Viridiplantae</taxon>
        <taxon>Streptophyta</taxon>
        <taxon>Embryophyta</taxon>
        <taxon>Tracheophyta</taxon>
        <taxon>Spermatophyta</taxon>
        <taxon>Magnoliopsida</taxon>
        <taxon>eudicotyledons</taxon>
        <taxon>Gunneridae</taxon>
        <taxon>Pentapetalae</taxon>
        <taxon>asterids</taxon>
        <taxon>lamiids</taxon>
        <taxon>Boraginales</taxon>
        <taxon>Boraginaceae</taxon>
        <taxon>Boraginoideae</taxon>
        <taxon>Lithospermeae</taxon>
        <taxon>Lithospermum</taxon>
    </lineage>
</organism>
<gene>
    <name evidence="2" type="ORF">LIER_36201</name>
</gene>
<evidence type="ECO:0000256" key="1">
    <source>
        <dbReference type="SAM" id="Phobius"/>
    </source>
</evidence>
<comment type="caution">
    <text evidence="2">The sequence shown here is derived from an EMBL/GenBank/DDBJ whole genome shotgun (WGS) entry which is preliminary data.</text>
</comment>
<dbReference type="AlphaFoldDB" id="A0AAV3P6F6"/>
<evidence type="ECO:0000313" key="3">
    <source>
        <dbReference type="Proteomes" id="UP001454036"/>
    </source>
</evidence>
<keyword evidence="1" id="KW-0812">Transmembrane</keyword>
<name>A0AAV3P6F6_LITER</name>
<reference evidence="2 3" key="1">
    <citation type="submission" date="2024-01" db="EMBL/GenBank/DDBJ databases">
        <title>The complete chloroplast genome sequence of Lithospermum erythrorhizon: insights into the phylogenetic relationship among Boraginaceae species and the maternal lineages of purple gromwells.</title>
        <authorList>
            <person name="Okada T."/>
            <person name="Watanabe K."/>
        </authorList>
    </citation>
    <scope>NUCLEOTIDE SEQUENCE [LARGE SCALE GENOMIC DNA]</scope>
</reference>
<keyword evidence="1" id="KW-0472">Membrane</keyword>
<proteinExistence type="predicted"/>
<feature type="transmembrane region" description="Helical" evidence="1">
    <location>
        <begin position="9"/>
        <end position="34"/>
    </location>
</feature>
<protein>
    <submittedName>
        <fullName evidence="2">Uncharacterized protein</fullName>
    </submittedName>
</protein>
<dbReference type="Proteomes" id="UP001454036">
    <property type="component" value="Unassembled WGS sequence"/>
</dbReference>
<sequence length="80" mass="8833">MMIFVDFDLIFMMILMIPVFFGEFTAFPACYAYFRPASLSLPGWNAKGLEFQTSWNLSGQGILSGLARFGPGGNAWATPV</sequence>
<accession>A0AAV3P6F6</accession>
<evidence type="ECO:0000313" key="2">
    <source>
        <dbReference type="EMBL" id="GAA0145820.1"/>
    </source>
</evidence>
<keyword evidence="1" id="KW-1133">Transmembrane helix</keyword>
<keyword evidence="3" id="KW-1185">Reference proteome</keyword>